<dbReference type="AlphaFoldDB" id="A0A1H8YJV3"/>
<accession>A0A1H8YJV3</accession>
<gene>
    <name evidence="1" type="ORF">SAMN04489732_12090</name>
</gene>
<dbReference type="Proteomes" id="UP000198582">
    <property type="component" value="Unassembled WGS sequence"/>
</dbReference>
<name>A0A1H8YJV3_9PSEU</name>
<organism evidence="1 2">
    <name type="scientific">Amycolatopsis saalfeldensis</name>
    <dbReference type="NCBI Taxonomy" id="394193"/>
    <lineage>
        <taxon>Bacteria</taxon>
        <taxon>Bacillati</taxon>
        <taxon>Actinomycetota</taxon>
        <taxon>Actinomycetes</taxon>
        <taxon>Pseudonocardiales</taxon>
        <taxon>Pseudonocardiaceae</taxon>
        <taxon>Amycolatopsis</taxon>
    </lineage>
</organism>
<keyword evidence="2" id="KW-1185">Reference proteome</keyword>
<sequence length="302" mass="33375">MMKKTVRFYELRVVKSSGGNDEVLTVGNDFWQKMGDHVDTLTAQQRQIQIRGRYVHGESRRARRPAQRYFYVAGVRERAEWPDGLSSATGVVGDLQPQDRNMVLIDPTYIVPFGGSNQVAVLTMSAASPRVTALESWFTAVHKPNSPSITYMLAPVINSRVSHRLAEAEGATVLRVTVAQGSEVPEVGGGHIGEAARAAKAVSSETDIELGWTLNRRTGGEHTTSALLDGARWVREDFVSKAEVNLVLAEGDSLKRKKYDLLKQQFTAMEKFDIQSDERPSEFAVMTGVNLAIASFRKEFSS</sequence>
<evidence type="ECO:0000313" key="1">
    <source>
        <dbReference type="EMBL" id="SEP52427.1"/>
    </source>
</evidence>
<dbReference type="EMBL" id="FOEF01000020">
    <property type="protein sequence ID" value="SEP52427.1"/>
    <property type="molecule type" value="Genomic_DNA"/>
</dbReference>
<proteinExistence type="predicted"/>
<reference evidence="1 2" key="1">
    <citation type="submission" date="2016-10" db="EMBL/GenBank/DDBJ databases">
        <authorList>
            <person name="de Groot N.N."/>
        </authorList>
    </citation>
    <scope>NUCLEOTIDE SEQUENCE [LARGE SCALE GENOMIC DNA]</scope>
    <source>
        <strain evidence="1 2">DSM 44993</strain>
    </source>
</reference>
<protein>
    <submittedName>
        <fullName evidence="1">Uncharacterized protein</fullName>
    </submittedName>
</protein>
<evidence type="ECO:0000313" key="2">
    <source>
        <dbReference type="Proteomes" id="UP000198582"/>
    </source>
</evidence>